<evidence type="ECO:0000256" key="2">
    <source>
        <dbReference type="PIRSR" id="PIRSR613078-2"/>
    </source>
</evidence>
<feature type="active site" description="Proton donor/acceptor" evidence="1">
    <location>
        <position position="88"/>
    </location>
</feature>
<evidence type="ECO:0000313" key="3">
    <source>
        <dbReference type="EMBL" id="PPQ35273.1"/>
    </source>
</evidence>
<dbReference type="Proteomes" id="UP000239724">
    <property type="component" value="Unassembled WGS sequence"/>
</dbReference>
<keyword evidence="4" id="KW-1185">Reference proteome</keyword>
<evidence type="ECO:0008006" key="5">
    <source>
        <dbReference type="Google" id="ProtNLM"/>
    </source>
</evidence>
<feature type="active site" description="Tele-phosphohistidine intermediate" evidence="1">
    <location>
        <position position="15"/>
    </location>
</feature>
<proteinExistence type="predicted"/>
<dbReference type="SMART" id="SM00855">
    <property type="entry name" value="PGAM"/>
    <property type="match status" value="1"/>
</dbReference>
<dbReference type="GO" id="GO:0005737">
    <property type="term" value="C:cytoplasm"/>
    <property type="evidence" value="ECO:0007669"/>
    <property type="project" value="TreeGrafter"/>
</dbReference>
<protein>
    <recommendedName>
        <fullName evidence="5">Histidine phosphatase family protein</fullName>
    </recommendedName>
</protein>
<dbReference type="PANTHER" id="PTHR48100:SF62">
    <property type="entry name" value="GLUCOSYL-3-PHOSPHOGLYCERATE PHOSPHATASE"/>
    <property type="match status" value="1"/>
</dbReference>
<dbReference type="OrthoDB" id="9783269at2"/>
<dbReference type="SUPFAM" id="SSF53254">
    <property type="entry name" value="Phosphoglycerate mutase-like"/>
    <property type="match status" value="1"/>
</dbReference>
<dbReference type="Gene3D" id="3.40.50.1240">
    <property type="entry name" value="Phosphoglycerate mutase-like"/>
    <property type="match status" value="1"/>
</dbReference>
<sequence>MLDTSAAINLLFVRHGATDWTRTGRYQGRQDTALSPEGEAEAAGLARSLAGMPIATVISSPLRRARDTAGPIAAAAAVPLALDSRLVELAYGQWEGWTQSGIKRHWPEALRLWKHAPGEGRPPGGESLAEVSARLNDLLDCLQQQPSDGYVVLVTHDVVIRLALLAMQEACLAAFRAMRVPPASVHAACLCHGRLFPANKELAAHV</sequence>
<dbReference type="CDD" id="cd07067">
    <property type="entry name" value="HP_PGM_like"/>
    <property type="match status" value="1"/>
</dbReference>
<dbReference type="PANTHER" id="PTHR48100">
    <property type="entry name" value="BROAD-SPECIFICITY PHOSPHATASE YOR283W-RELATED"/>
    <property type="match status" value="1"/>
</dbReference>
<dbReference type="Pfam" id="PF00300">
    <property type="entry name" value="His_Phos_1"/>
    <property type="match status" value="1"/>
</dbReference>
<accession>A0A2S6NK37</accession>
<name>A0A2S6NK37_RHOGL</name>
<feature type="binding site" evidence="2">
    <location>
        <begin position="88"/>
        <end position="91"/>
    </location>
    <ligand>
        <name>substrate</name>
    </ligand>
</feature>
<evidence type="ECO:0000256" key="1">
    <source>
        <dbReference type="PIRSR" id="PIRSR613078-1"/>
    </source>
</evidence>
<dbReference type="AlphaFoldDB" id="A0A2S6NK37"/>
<dbReference type="GO" id="GO:0016791">
    <property type="term" value="F:phosphatase activity"/>
    <property type="evidence" value="ECO:0007669"/>
    <property type="project" value="TreeGrafter"/>
</dbReference>
<evidence type="ECO:0000313" key="4">
    <source>
        <dbReference type="Proteomes" id="UP000239724"/>
    </source>
</evidence>
<dbReference type="InterPro" id="IPR013078">
    <property type="entry name" value="His_Pase_superF_clade-1"/>
</dbReference>
<reference evidence="3 4" key="1">
    <citation type="journal article" date="2018" name="Arch. Microbiol.">
        <title>New insights into the metabolic potential of the phototrophic purple bacterium Rhodopila globiformis DSM 161(T) from its draft genome sequence and evidence for a vanadium-dependent nitrogenase.</title>
        <authorList>
            <person name="Imhoff J.F."/>
            <person name="Rahn T."/>
            <person name="Kunzel S."/>
            <person name="Neulinger S.C."/>
        </authorList>
    </citation>
    <scope>NUCLEOTIDE SEQUENCE [LARGE SCALE GENOMIC DNA]</scope>
    <source>
        <strain evidence="3 4">DSM 161</strain>
    </source>
</reference>
<feature type="binding site" evidence="2">
    <location>
        <position position="64"/>
    </location>
    <ligand>
        <name>substrate</name>
    </ligand>
</feature>
<gene>
    <name evidence="3" type="ORF">CCS01_07945</name>
</gene>
<dbReference type="RefSeq" id="WP_104518318.1">
    <property type="nucleotide sequence ID" value="NZ_NHRY01000075.1"/>
</dbReference>
<comment type="caution">
    <text evidence="3">The sequence shown here is derived from an EMBL/GenBank/DDBJ whole genome shotgun (WGS) entry which is preliminary data.</text>
</comment>
<dbReference type="InterPro" id="IPR029033">
    <property type="entry name" value="His_PPase_superfam"/>
</dbReference>
<dbReference type="EMBL" id="NHRY01000075">
    <property type="protein sequence ID" value="PPQ35273.1"/>
    <property type="molecule type" value="Genomic_DNA"/>
</dbReference>
<organism evidence="3 4">
    <name type="scientific">Rhodopila globiformis</name>
    <name type="common">Rhodopseudomonas globiformis</name>
    <dbReference type="NCBI Taxonomy" id="1071"/>
    <lineage>
        <taxon>Bacteria</taxon>
        <taxon>Pseudomonadati</taxon>
        <taxon>Pseudomonadota</taxon>
        <taxon>Alphaproteobacteria</taxon>
        <taxon>Acetobacterales</taxon>
        <taxon>Acetobacteraceae</taxon>
        <taxon>Rhodopila</taxon>
    </lineage>
</organism>
<dbReference type="InterPro" id="IPR050275">
    <property type="entry name" value="PGM_Phosphatase"/>
</dbReference>